<evidence type="ECO:0000256" key="2">
    <source>
        <dbReference type="ARBA" id="ARBA00023054"/>
    </source>
</evidence>
<dbReference type="AlphaFoldDB" id="A0A9E7GXJ7"/>
<comment type="similarity">
    <text evidence="1">Belongs to the FPP family.</text>
</comment>
<dbReference type="EMBL" id="CP097509">
    <property type="protein sequence ID" value="URE20968.1"/>
    <property type="molecule type" value="Genomic_DNA"/>
</dbReference>
<sequence>MSPRETEISGSLSSSQAYWDEPEVTRAFVVKSSPSHAQSTDDSLKGVDVEVGDTTKSITEKLASALVSICAKEDLVKQHAKVAEEALLGWEKSEKESTYLRQQLKTAMQKNTSLEEKLGHLDDALKECVRQLRQSKEEQAEKTHEWESHESELEARFTELQTQLEAKTESYNSLNHELCSKVETVEKENASLKVILTALTEDLHVRTLEMDLSIRAAETASKQHLEGIKKMAKLEAECRSLRARIQKPSLSNDHRFICNSLYGESLTDSQSDSGERLFGVENELSVPDSWASALIAELDQFKNEKSSARNLTSPVEIDLMDDFLEMERLAALTEVDYGSSSFEHEADLDVAIPRQSSPRSSPETMRQQVAVLEEKIEKMTIEKGNMETSIAQTNCQLKTSCDQLVVAEGELVELHRQLNLVNGEKHTLEIELETAEAKRKKMGLELETAHKEIRDLKHRLNLLEKRVDEEKPLSKKFTGRCQNMEVDAERKEMESELEFAYGEHTNLQDNTDFSESEKESTYLRQQLKTAMQKNTSLEEKLGHLDDALKECVRQLRQSKEEQAEKTHEWESHESELEARFTELQTQLEAKTESYNSLNHELCSKVETVEKENASLKVILTALTEDLHVRTLEMDLSIRAAETASKQHLEGIKKMAKLEAECRSLRARIQKPSLSNDHRFICNSLYGESLTDSQSDSGERLFGVENELSVPDSWASALIAELDQFKNEKSSARNLTSPVEIDLMDDFLEMERLAALTEVDYGSSSFEHEADLDVAIPRQSSPRSSPETMRQQVAVLEEKIEKMTIEKGNMETSIAQTNCQLKTSCDQLVVAEGELVELHRQLNLVNGEKHTLEIELETAEAKRKKMGLELETAHKEIRDLKHRLNLLEKRVDEEKPLSKKFTEVGFEETRLSAECTYRYQNLGTLEEKRKDLESQIESANLELSKLHEKFDRTENKIEMFCFDNCPSMDSIDEKETQLEYQTNSANLEVHKLQEKVDLSEAEAEAEAEEQVRPSAEFESDIESLEAKKMELVVQLELEHMEVRSLQEKVQILEKQIEKEKTLTAEFAARCHTLEDELSTKQQSETQQSANLTASLNIRQEKEVAQAAGRLAKCQKTIASLNLQLKTLATLDDFLLEVETPESSGKTVELKEDSSEKPGGSSALCNGAQSLPSADCPTDFDPHRKQ</sequence>
<feature type="compositionally biased region" description="Polar residues" evidence="4">
    <location>
        <begin position="1161"/>
        <end position="1170"/>
    </location>
</feature>
<gene>
    <name evidence="5" type="ORF">MUK42_12395</name>
</gene>
<evidence type="ECO:0000256" key="3">
    <source>
        <dbReference type="SAM" id="Coils"/>
    </source>
</evidence>
<feature type="coiled-coil region" evidence="3">
    <location>
        <begin position="988"/>
        <end position="1061"/>
    </location>
</feature>
<keyword evidence="6" id="KW-1185">Reference proteome</keyword>
<feature type="region of interest" description="Disordered" evidence="4">
    <location>
        <begin position="1139"/>
        <end position="1184"/>
    </location>
</feature>
<evidence type="ECO:0008006" key="7">
    <source>
        <dbReference type="Google" id="ProtNLM"/>
    </source>
</evidence>
<dbReference type="PANTHER" id="PTHR31580:SF49">
    <property type="entry name" value="FILAMENT-LIKE PLANT PROTEIN 3"/>
    <property type="match status" value="1"/>
</dbReference>
<dbReference type="PANTHER" id="PTHR31580">
    <property type="entry name" value="FILAMENT-LIKE PLANT PROTEIN 4"/>
    <property type="match status" value="1"/>
</dbReference>
<feature type="coiled-coil region" evidence="3">
    <location>
        <begin position="841"/>
        <end position="889"/>
    </location>
</feature>
<name>A0A9E7GXJ7_9LILI</name>
<dbReference type="Proteomes" id="UP001055439">
    <property type="component" value="Chromosome 7"/>
</dbReference>
<evidence type="ECO:0000256" key="4">
    <source>
        <dbReference type="SAM" id="MobiDB-lite"/>
    </source>
</evidence>
<evidence type="ECO:0000313" key="5">
    <source>
        <dbReference type="EMBL" id="URE20968.1"/>
    </source>
</evidence>
<protein>
    <recommendedName>
        <fullName evidence="7">Filament-like plant protein</fullName>
    </recommendedName>
</protein>
<dbReference type="InterPro" id="IPR008587">
    <property type="entry name" value="FPP_plant"/>
</dbReference>
<organism evidence="5 6">
    <name type="scientific">Musa troglodytarum</name>
    <name type="common">fe'i banana</name>
    <dbReference type="NCBI Taxonomy" id="320322"/>
    <lineage>
        <taxon>Eukaryota</taxon>
        <taxon>Viridiplantae</taxon>
        <taxon>Streptophyta</taxon>
        <taxon>Embryophyta</taxon>
        <taxon>Tracheophyta</taxon>
        <taxon>Spermatophyta</taxon>
        <taxon>Magnoliopsida</taxon>
        <taxon>Liliopsida</taxon>
        <taxon>Zingiberales</taxon>
        <taxon>Musaceae</taxon>
        <taxon>Musa</taxon>
    </lineage>
</organism>
<feature type="coiled-coil region" evidence="3">
    <location>
        <begin position="150"/>
        <end position="177"/>
    </location>
</feature>
<feature type="coiled-coil region" evidence="3">
    <location>
        <begin position="418"/>
        <end position="466"/>
    </location>
</feature>
<evidence type="ECO:0000313" key="6">
    <source>
        <dbReference type="Proteomes" id="UP001055439"/>
    </source>
</evidence>
<feature type="coiled-coil region" evidence="3">
    <location>
        <begin position="573"/>
        <end position="600"/>
    </location>
</feature>
<dbReference type="EMBL" id="CP097509">
    <property type="protein sequence ID" value="URE20965.1"/>
    <property type="molecule type" value="Genomic_DNA"/>
</dbReference>
<proteinExistence type="inferred from homology"/>
<evidence type="ECO:0000256" key="1">
    <source>
        <dbReference type="ARBA" id="ARBA00005921"/>
    </source>
</evidence>
<accession>A0A9E7GXJ7</accession>
<dbReference type="OrthoDB" id="128924at2759"/>
<keyword evidence="2 3" id="KW-0175">Coiled coil</keyword>
<dbReference type="Pfam" id="PF05911">
    <property type="entry name" value="FPP"/>
    <property type="match status" value="4"/>
</dbReference>
<reference evidence="5" key="1">
    <citation type="submission" date="2022-05" db="EMBL/GenBank/DDBJ databases">
        <title>The Musa troglodytarum L. genome provides insights into the mechanism of non-climacteric behaviour and enrichment of carotenoids.</title>
        <authorList>
            <person name="Wang J."/>
        </authorList>
    </citation>
    <scope>NUCLEOTIDE SEQUENCE</scope>
    <source>
        <tissue evidence="5">Leaf</tissue>
    </source>
</reference>
<feature type="coiled-coil region" evidence="3">
    <location>
        <begin position="921"/>
        <end position="955"/>
    </location>
</feature>